<accession>A0ABQ2CST1</accession>
<keyword evidence="4" id="KW-1185">Reference proteome</keyword>
<feature type="coiled-coil region" evidence="1">
    <location>
        <begin position="681"/>
        <end position="729"/>
    </location>
</feature>
<dbReference type="EMBL" id="BMNN01000007">
    <property type="protein sequence ID" value="GGJ07851.1"/>
    <property type="molecule type" value="Genomic_DNA"/>
</dbReference>
<comment type="caution">
    <text evidence="3">The sequence shown here is derived from an EMBL/GenBank/DDBJ whole genome shotgun (WGS) entry which is preliminary data.</text>
</comment>
<feature type="coiled-coil region" evidence="1">
    <location>
        <begin position="556"/>
        <end position="586"/>
    </location>
</feature>
<dbReference type="Pfam" id="PF13558">
    <property type="entry name" value="SbcC_Walker_B"/>
    <property type="match status" value="1"/>
</dbReference>
<feature type="domain" description="Rad50/SbcC-type AAA" evidence="2">
    <location>
        <begin position="5"/>
        <end position="207"/>
    </location>
</feature>
<gene>
    <name evidence="3" type="primary">sbcC</name>
    <name evidence="3" type="ORF">GCM10009083_25960</name>
</gene>
<feature type="coiled-coil region" evidence="1">
    <location>
        <begin position="817"/>
        <end position="916"/>
    </location>
</feature>
<dbReference type="Pfam" id="PF13476">
    <property type="entry name" value="AAA_23"/>
    <property type="match status" value="1"/>
</dbReference>
<proteinExistence type="predicted"/>
<sequence>MRILQIRLRNLNSLVGEWQIDLTDPAYVADGIFAITGPTGAGKSTILDAICLALYGCTPRLGRVTAGGNEIMSRQTGECFAEVTFETAAGRYRCHWSQHRARRKPEGELQQPKQEIADADTGEIIESQIRRVAGQVESVTGMDFERFTRSMLLAQGGFAAFLQADADRRAPILEQITGTEIYSEISVRVHERQRTEKQQLELLQAETAGLVLLDAEQEQLLEQQLQTRTAEQAEREAGLAGTREAISWLTTLDSLARELQTLDTEAERLKMDVAAFEPERARLERATRAATLDGCHAALDATRRQLQQDRGALVAQQQALPALETAAREQKDILLGAEQACLQHRQQLSDAAPLLQQVRSLDQGLAELGRRISAEQQASGKETAAIEALRRQRRTEQEKLDRTEQQLREIQDYLQQHARDEWLVSGLAGVREQMHGLLERQQDIDRRQEERNTADSAVREASAALTSLREQYRCQKQALEQAIERKQHAREALAELLQGRLLREYRAEKDGLLREAALLSRIAELEEQRSRLTAGQPCPLCGATEHPFAHGNVPTPDAAEQRIQALDRLIARAEEQEAGIRELEQAELQVHTAFASTEAAGRTANHQLTSAEARLAEIDASLQAMHHDFARRRAEVAAGLLPLGITELPEQGIAPLLDSLEARLAAWQAQAASKLQIDAQRAELAGEVRRLDALLESAEAALRVRQQGLAALEKELAALQAQRRALFGERDPASEERQLQKLADTAAAAEQQARARHTELHGQWHSAHVQVEALQQRIARCEPELLQQQAAFHARLVEAGFADEKHYLAAALSATERSELAGQARALEQRQTELEVRRGECRKRLASERERRLTADTLEQLQSRLSADEKALEEVRDICASLRHRLQENAAARERLKAQQQAIEAQQRECRRWDALHALIGSADGKKYRNFAQGLTFEMMIGHANRQLQKMSDRYLLVRDGSQPLELNVMDNYQAGEVRSTRNLSGGESFIVSLALALGLSQMSSRNVRVDSLFLDEGFGTLDEEALDTALDTLSGLQQEGKLIGIISHVPALKERIATRIVVQPVTGGRSRLSGPGCTAVST</sequence>
<evidence type="ECO:0000313" key="4">
    <source>
        <dbReference type="Proteomes" id="UP000633263"/>
    </source>
</evidence>
<name>A0ABQ2CST1_9GAMM</name>
<protein>
    <submittedName>
        <fullName evidence="3">Nuclease SbcCD subunit C</fullName>
    </submittedName>
</protein>
<evidence type="ECO:0000256" key="1">
    <source>
        <dbReference type="SAM" id="Coils"/>
    </source>
</evidence>
<dbReference type="Gene3D" id="3.40.50.300">
    <property type="entry name" value="P-loop containing nucleotide triphosphate hydrolases"/>
    <property type="match status" value="2"/>
</dbReference>
<dbReference type="InterPro" id="IPR027417">
    <property type="entry name" value="P-loop_NTPase"/>
</dbReference>
<keyword evidence="1" id="KW-0175">Coiled coil</keyword>
<feature type="coiled-coil region" evidence="1">
    <location>
        <begin position="386"/>
        <end position="420"/>
    </location>
</feature>
<dbReference type="PANTHER" id="PTHR32114">
    <property type="entry name" value="ABC TRANSPORTER ABCH.3"/>
    <property type="match status" value="1"/>
</dbReference>
<feature type="coiled-coil region" evidence="1">
    <location>
        <begin position="465"/>
        <end position="522"/>
    </location>
</feature>
<dbReference type="Proteomes" id="UP000633263">
    <property type="component" value="Unassembled WGS sequence"/>
</dbReference>
<evidence type="ECO:0000259" key="2">
    <source>
        <dbReference type="Pfam" id="PF13476"/>
    </source>
</evidence>
<dbReference type="InterPro" id="IPR038729">
    <property type="entry name" value="Rad50/SbcC_AAA"/>
</dbReference>
<evidence type="ECO:0000313" key="3">
    <source>
        <dbReference type="EMBL" id="GGJ07851.1"/>
    </source>
</evidence>
<reference evidence="4" key="1">
    <citation type="journal article" date="2019" name="Int. J. Syst. Evol. Microbiol.">
        <title>The Global Catalogue of Microorganisms (GCM) 10K type strain sequencing project: providing services to taxonomists for standard genome sequencing and annotation.</title>
        <authorList>
            <consortium name="The Broad Institute Genomics Platform"/>
            <consortium name="The Broad Institute Genome Sequencing Center for Infectious Disease"/>
            <person name="Wu L."/>
            <person name="Ma J."/>
        </authorList>
    </citation>
    <scope>NUCLEOTIDE SEQUENCE [LARGE SCALE GENOMIC DNA]</scope>
    <source>
        <strain evidence="4">JCM 11590</strain>
    </source>
</reference>
<dbReference type="RefSeq" id="WP_188637088.1">
    <property type="nucleotide sequence ID" value="NZ_BMNN01000007.1"/>
</dbReference>
<dbReference type="PANTHER" id="PTHR32114:SF2">
    <property type="entry name" value="ABC TRANSPORTER ABCH.3"/>
    <property type="match status" value="1"/>
</dbReference>
<dbReference type="SUPFAM" id="SSF52540">
    <property type="entry name" value="P-loop containing nucleoside triphosphate hydrolases"/>
    <property type="match status" value="1"/>
</dbReference>
<organism evidence="3 4">
    <name type="scientific">Halopseudomonas pertucinogena</name>
    <dbReference type="NCBI Taxonomy" id="86175"/>
    <lineage>
        <taxon>Bacteria</taxon>
        <taxon>Pseudomonadati</taxon>
        <taxon>Pseudomonadota</taxon>
        <taxon>Gammaproteobacteria</taxon>
        <taxon>Pseudomonadales</taxon>
        <taxon>Pseudomonadaceae</taxon>
        <taxon>Halopseudomonas</taxon>
    </lineage>
</organism>